<name>A0AC59ZTS5_RANTA</name>
<sequence>NGRLQTTFSNPLSIGLLWNFLRKENKQNKGIPQEKDHKSKLPVISWAIYSGLNITEDV</sequence>
<feature type="non-terminal residue" evidence="1">
    <location>
        <position position="1"/>
    </location>
</feature>
<dbReference type="EMBL" id="OX596088">
    <property type="protein sequence ID" value="CAN0508251.1"/>
    <property type="molecule type" value="Genomic_DNA"/>
</dbReference>
<dbReference type="Proteomes" id="UP001162501">
    <property type="component" value="Chromosome 4"/>
</dbReference>
<proteinExistence type="predicted"/>
<evidence type="ECO:0000313" key="1">
    <source>
        <dbReference type="EMBL" id="CAN0508251.1"/>
    </source>
</evidence>
<accession>A0AC59ZTS5</accession>
<feature type="non-terminal residue" evidence="1">
    <location>
        <position position="58"/>
    </location>
</feature>
<gene>
    <name evidence="1" type="ORF">MRATA1EN22A_LOCUS22797</name>
</gene>
<reference evidence="1" key="1">
    <citation type="submission" date="2023-05" db="EMBL/GenBank/DDBJ databases">
        <authorList>
            <consortium name="ELIXIR-Norway"/>
        </authorList>
    </citation>
    <scope>NUCLEOTIDE SEQUENCE</scope>
</reference>
<protein>
    <submittedName>
        <fullName evidence="1">Uncharacterized protein</fullName>
    </submittedName>
</protein>
<organism evidence="1 2">
    <name type="scientific">Rangifer tarandus platyrhynchus</name>
    <name type="common">Svalbard reindeer</name>
    <dbReference type="NCBI Taxonomy" id="3082113"/>
    <lineage>
        <taxon>Eukaryota</taxon>
        <taxon>Metazoa</taxon>
        <taxon>Chordata</taxon>
        <taxon>Craniata</taxon>
        <taxon>Vertebrata</taxon>
        <taxon>Euteleostomi</taxon>
        <taxon>Mammalia</taxon>
        <taxon>Eutheria</taxon>
        <taxon>Laurasiatheria</taxon>
        <taxon>Artiodactyla</taxon>
        <taxon>Ruminantia</taxon>
        <taxon>Pecora</taxon>
        <taxon>Cervidae</taxon>
        <taxon>Odocoileinae</taxon>
        <taxon>Rangifer</taxon>
    </lineage>
</organism>
<evidence type="ECO:0000313" key="2">
    <source>
        <dbReference type="Proteomes" id="UP001162501"/>
    </source>
</evidence>
<reference evidence="1" key="2">
    <citation type="submission" date="2025-03" db="EMBL/GenBank/DDBJ databases">
        <authorList>
            <consortium name="ELIXIR-Norway"/>
            <consortium name="Elixir Norway"/>
        </authorList>
    </citation>
    <scope>NUCLEOTIDE SEQUENCE</scope>
</reference>